<dbReference type="WBParaSite" id="ECPE_0001333401-mRNA-1">
    <property type="protein sequence ID" value="ECPE_0001333401-mRNA-1"/>
    <property type="gene ID" value="ECPE_0001333401"/>
</dbReference>
<proteinExistence type="predicted"/>
<dbReference type="GO" id="GO:0016020">
    <property type="term" value="C:membrane"/>
    <property type="evidence" value="ECO:0007669"/>
    <property type="project" value="TreeGrafter"/>
</dbReference>
<organism evidence="3">
    <name type="scientific">Echinostoma caproni</name>
    <dbReference type="NCBI Taxonomy" id="27848"/>
    <lineage>
        <taxon>Eukaryota</taxon>
        <taxon>Metazoa</taxon>
        <taxon>Spiralia</taxon>
        <taxon>Lophotrochozoa</taxon>
        <taxon>Platyhelminthes</taxon>
        <taxon>Trematoda</taxon>
        <taxon>Digenea</taxon>
        <taxon>Plagiorchiida</taxon>
        <taxon>Echinostomata</taxon>
        <taxon>Echinostomatoidea</taxon>
        <taxon>Echinostomatidae</taxon>
        <taxon>Echinostoma</taxon>
    </lineage>
</organism>
<accession>A0A183B260</accession>
<reference evidence="1 2" key="2">
    <citation type="submission" date="2018-11" db="EMBL/GenBank/DDBJ databases">
        <authorList>
            <consortium name="Pathogen Informatics"/>
        </authorList>
    </citation>
    <scope>NUCLEOTIDE SEQUENCE [LARGE SCALE GENOMIC DNA]</scope>
    <source>
        <strain evidence="1 2">Egypt</strain>
    </source>
</reference>
<name>A0A183B260_9TREM</name>
<dbReference type="GO" id="GO:0005829">
    <property type="term" value="C:cytosol"/>
    <property type="evidence" value="ECO:0007669"/>
    <property type="project" value="TreeGrafter"/>
</dbReference>
<dbReference type="EMBL" id="UZAN01054751">
    <property type="protein sequence ID" value="VDP90567.1"/>
    <property type="molecule type" value="Genomic_DNA"/>
</dbReference>
<dbReference type="AlphaFoldDB" id="A0A183B260"/>
<dbReference type="PANTHER" id="PTHR10972">
    <property type="entry name" value="OXYSTEROL-BINDING PROTEIN-RELATED"/>
    <property type="match status" value="1"/>
</dbReference>
<dbReference type="InterPro" id="IPR000648">
    <property type="entry name" value="Oxysterol-bd"/>
</dbReference>
<sequence>MASGAFPSPILNMDSQAISLPELPADGKPDAPFDESELGSVEEQKHVVLHLLSQLKLGMDLTKVCEIHVSIADCPTFDLVNYAGKQHYYYMTLIVLPTFILEKRSLLEMFADYMAHPDLYLRITLAPDPESRMIAFVQWYVTTFHAGRKVRFHVRIFIMFCVRALLSD</sequence>
<dbReference type="OrthoDB" id="14833at2759"/>
<evidence type="ECO:0000313" key="3">
    <source>
        <dbReference type="WBParaSite" id="ECPE_0001333401-mRNA-1"/>
    </source>
</evidence>
<dbReference type="GO" id="GO:0032934">
    <property type="term" value="F:sterol binding"/>
    <property type="evidence" value="ECO:0007669"/>
    <property type="project" value="TreeGrafter"/>
</dbReference>
<gene>
    <name evidence="1" type="ORF">ECPE_LOCUS13295</name>
</gene>
<keyword evidence="2" id="KW-1185">Reference proteome</keyword>
<evidence type="ECO:0000313" key="1">
    <source>
        <dbReference type="EMBL" id="VDP90567.1"/>
    </source>
</evidence>
<dbReference type="SUPFAM" id="SSF144000">
    <property type="entry name" value="Oxysterol-binding protein-like"/>
    <property type="match status" value="1"/>
</dbReference>
<dbReference type="InterPro" id="IPR037239">
    <property type="entry name" value="OSBP_sf"/>
</dbReference>
<reference evidence="3" key="1">
    <citation type="submission" date="2016-06" db="UniProtKB">
        <authorList>
            <consortium name="WormBaseParasite"/>
        </authorList>
    </citation>
    <scope>IDENTIFICATION</scope>
</reference>
<dbReference type="Gene3D" id="1.10.287.2720">
    <property type="match status" value="1"/>
</dbReference>
<dbReference type="Pfam" id="PF01237">
    <property type="entry name" value="Oxysterol_BP"/>
    <property type="match status" value="1"/>
</dbReference>
<evidence type="ECO:0000313" key="2">
    <source>
        <dbReference type="Proteomes" id="UP000272942"/>
    </source>
</evidence>
<protein>
    <submittedName>
        <fullName evidence="3">Arp2/3 complex 34 kDa subunit</fullName>
    </submittedName>
</protein>
<dbReference type="PANTHER" id="PTHR10972:SF141">
    <property type="entry name" value="OXYSTEROL-BINDING PROTEIN"/>
    <property type="match status" value="1"/>
</dbReference>
<dbReference type="Proteomes" id="UP000272942">
    <property type="component" value="Unassembled WGS sequence"/>
</dbReference>